<feature type="domain" description="MULE transposase" evidence="1">
    <location>
        <begin position="89"/>
        <end position="140"/>
    </location>
</feature>
<evidence type="ECO:0000259" key="1">
    <source>
        <dbReference type="Pfam" id="PF10551"/>
    </source>
</evidence>
<dbReference type="InParanoid" id="A0A163J8J5"/>
<accession>A0A163J8J5</accession>
<keyword evidence="3" id="KW-1185">Reference proteome</keyword>
<sequence length="177" mass="20282">CVDIFITTSEGASIRISIESVTSCRSVDHDTSRRFPYVVNLLASCGSNKVIIDNTRRHFNNQSNLLPKDVSNFRYRLSGVTADPKARSVLEQLRSCIFAKDSPWQPKIFVTDQEHALMNGINKVYPGASTILCYIHMMRNFENKLGGLFLDKKRWGETQNVLYAIIHSQDMDQYNMW</sequence>
<dbReference type="Pfam" id="PF10551">
    <property type="entry name" value="MULE"/>
    <property type="match status" value="1"/>
</dbReference>
<name>A0A163J8J5_ABSGL</name>
<feature type="non-terminal residue" evidence="2">
    <location>
        <position position="1"/>
    </location>
</feature>
<proteinExistence type="predicted"/>
<gene>
    <name evidence="2" type="primary">ABSGL_05683.1 scaffold 7387</name>
</gene>
<dbReference type="InterPro" id="IPR018289">
    <property type="entry name" value="MULE_transposase_dom"/>
</dbReference>
<dbReference type="AlphaFoldDB" id="A0A163J8J5"/>
<dbReference type="Proteomes" id="UP000078561">
    <property type="component" value="Unassembled WGS sequence"/>
</dbReference>
<dbReference type="OrthoDB" id="10632089at2759"/>
<dbReference type="EMBL" id="LT553090">
    <property type="protein sequence ID" value="SAM00020.1"/>
    <property type="molecule type" value="Genomic_DNA"/>
</dbReference>
<evidence type="ECO:0000313" key="3">
    <source>
        <dbReference type="Proteomes" id="UP000078561"/>
    </source>
</evidence>
<protein>
    <recommendedName>
        <fullName evidence="1">MULE transposase domain-containing protein</fullName>
    </recommendedName>
</protein>
<organism evidence="2">
    <name type="scientific">Absidia glauca</name>
    <name type="common">Pin mould</name>
    <dbReference type="NCBI Taxonomy" id="4829"/>
    <lineage>
        <taxon>Eukaryota</taxon>
        <taxon>Fungi</taxon>
        <taxon>Fungi incertae sedis</taxon>
        <taxon>Mucoromycota</taxon>
        <taxon>Mucoromycotina</taxon>
        <taxon>Mucoromycetes</taxon>
        <taxon>Mucorales</taxon>
        <taxon>Cunninghamellaceae</taxon>
        <taxon>Absidia</taxon>
    </lineage>
</organism>
<reference evidence="2" key="1">
    <citation type="submission" date="2016-04" db="EMBL/GenBank/DDBJ databases">
        <authorList>
            <person name="Evans L.H."/>
            <person name="Alamgir A."/>
            <person name="Owens N."/>
            <person name="Weber N.D."/>
            <person name="Virtaneva K."/>
            <person name="Barbian K."/>
            <person name="Babar A."/>
            <person name="Rosenke K."/>
        </authorList>
    </citation>
    <scope>NUCLEOTIDE SEQUENCE [LARGE SCALE GENOMIC DNA]</scope>
    <source>
        <strain evidence="2">CBS 101.48</strain>
    </source>
</reference>
<evidence type="ECO:0000313" key="2">
    <source>
        <dbReference type="EMBL" id="SAM00020.1"/>
    </source>
</evidence>